<dbReference type="Pfam" id="PF01434">
    <property type="entry name" value="Peptidase_M41"/>
    <property type="match status" value="1"/>
</dbReference>
<keyword evidence="7 15" id="KW-0547">Nucleotide-binding</keyword>
<dbReference type="SMART" id="SM00382">
    <property type="entry name" value="AAA"/>
    <property type="match status" value="1"/>
</dbReference>
<dbReference type="HAMAP" id="MF_01458">
    <property type="entry name" value="FtsH"/>
    <property type="match status" value="1"/>
</dbReference>
<dbReference type="Proteomes" id="UP000261212">
    <property type="component" value="Unassembled WGS sequence"/>
</dbReference>
<evidence type="ECO:0000313" key="20">
    <source>
        <dbReference type="EMBL" id="RGD73256.1"/>
    </source>
</evidence>
<dbReference type="Gene3D" id="1.20.58.760">
    <property type="entry name" value="Peptidase M41"/>
    <property type="match status" value="1"/>
</dbReference>
<dbReference type="FunFam" id="1.10.8.60:FF:000001">
    <property type="entry name" value="ATP-dependent zinc metalloprotease FtsH"/>
    <property type="match status" value="1"/>
</dbReference>
<dbReference type="PANTHER" id="PTHR23076:SF113">
    <property type="entry name" value="ATP-DEPENDENT ZINC METALLOPROTEASE FTSH 1, CHLOROPLASTIC-RELATED"/>
    <property type="match status" value="1"/>
</dbReference>
<evidence type="ECO:0000256" key="18">
    <source>
        <dbReference type="SAM" id="MobiDB-lite"/>
    </source>
</evidence>
<feature type="binding site" evidence="15">
    <location>
        <position position="481"/>
    </location>
    <ligand>
        <name>Zn(2+)</name>
        <dbReference type="ChEBI" id="CHEBI:29105"/>
        <note>catalytic</note>
    </ligand>
</feature>
<dbReference type="InterPro" id="IPR037219">
    <property type="entry name" value="Peptidase_M41-like"/>
</dbReference>
<keyword evidence="8 15" id="KW-0378">Hydrolase</keyword>
<keyword evidence="3 15" id="KW-1003">Cell membrane</keyword>
<evidence type="ECO:0000259" key="19">
    <source>
        <dbReference type="SMART" id="SM00382"/>
    </source>
</evidence>
<dbReference type="GO" id="GO:0004176">
    <property type="term" value="F:ATP-dependent peptidase activity"/>
    <property type="evidence" value="ECO:0007669"/>
    <property type="project" value="InterPro"/>
</dbReference>
<evidence type="ECO:0000256" key="9">
    <source>
        <dbReference type="ARBA" id="ARBA00022833"/>
    </source>
</evidence>
<dbReference type="EC" id="3.4.24.-" evidence="15"/>
<feature type="region of interest" description="Disordered" evidence="18">
    <location>
        <begin position="581"/>
        <end position="604"/>
    </location>
</feature>
<dbReference type="Pfam" id="PF17862">
    <property type="entry name" value="AAA_lid_3"/>
    <property type="match status" value="1"/>
</dbReference>
<feature type="compositionally biased region" description="Basic and acidic residues" evidence="18">
    <location>
        <begin position="592"/>
        <end position="604"/>
    </location>
</feature>
<evidence type="ECO:0000256" key="5">
    <source>
        <dbReference type="ARBA" id="ARBA00022692"/>
    </source>
</evidence>
<evidence type="ECO:0000256" key="11">
    <source>
        <dbReference type="ARBA" id="ARBA00022989"/>
    </source>
</evidence>
<comment type="subcellular location">
    <subcellularLocation>
        <location evidence="15">Cell membrane</location>
        <topology evidence="15">Multi-pass membrane protein</topology>
        <orientation evidence="15">Cytoplasmic side</orientation>
    </subcellularLocation>
    <subcellularLocation>
        <location evidence="1">Membrane</location>
    </subcellularLocation>
</comment>
<evidence type="ECO:0000256" key="14">
    <source>
        <dbReference type="ARBA" id="ARBA00061570"/>
    </source>
</evidence>
<dbReference type="SUPFAM" id="SSF52540">
    <property type="entry name" value="P-loop containing nucleoside triphosphate hydrolases"/>
    <property type="match status" value="1"/>
</dbReference>
<feature type="binding site" evidence="15">
    <location>
        <position position="405"/>
    </location>
    <ligand>
        <name>Zn(2+)</name>
        <dbReference type="ChEBI" id="CHEBI:29105"/>
        <note>catalytic</note>
    </ligand>
</feature>
<dbReference type="GO" id="GO:0005886">
    <property type="term" value="C:plasma membrane"/>
    <property type="evidence" value="ECO:0007669"/>
    <property type="project" value="UniProtKB-SubCell"/>
</dbReference>
<comment type="similarity">
    <text evidence="16">Belongs to the AAA ATPase family.</text>
</comment>
<dbReference type="FunFam" id="3.40.50.300:FF:000001">
    <property type="entry name" value="ATP-dependent zinc metalloprotease FtsH"/>
    <property type="match status" value="1"/>
</dbReference>
<keyword evidence="11 15" id="KW-1133">Transmembrane helix</keyword>
<dbReference type="GO" id="GO:0016887">
    <property type="term" value="F:ATP hydrolysis activity"/>
    <property type="evidence" value="ECO:0007669"/>
    <property type="project" value="UniProtKB-UniRule"/>
</dbReference>
<comment type="similarity">
    <text evidence="2 15">In the C-terminal section; belongs to the peptidase M41 family.</text>
</comment>
<dbReference type="InterPro" id="IPR027417">
    <property type="entry name" value="P-loop_NTPase"/>
</dbReference>
<feature type="transmembrane region" description="Helical" evidence="15">
    <location>
        <begin position="91"/>
        <end position="112"/>
    </location>
</feature>
<evidence type="ECO:0000256" key="15">
    <source>
        <dbReference type="HAMAP-Rule" id="MF_01458"/>
    </source>
</evidence>
<feature type="active site" evidence="15">
    <location>
        <position position="406"/>
    </location>
</feature>
<evidence type="ECO:0000256" key="3">
    <source>
        <dbReference type="ARBA" id="ARBA00022475"/>
    </source>
</evidence>
<dbReference type="InterPro" id="IPR003593">
    <property type="entry name" value="AAA+_ATPase"/>
</dbReference>
<evidence type="ECO:0000256" key="6">
    <source>
        <dbReference type="ARBA" id="ARBA00022723"/>
    </source>
</evidence>
<dbReference type="InterPro" id="IPR041569">
    <property type="entry name" value="AAA_lid_3"/>
</dbReference>
<evidence type="ECO:0000256" key="4">
    <source>
        <dbReference type="ARBA" id="ARBA00022670"/>
    </source>
</evidence>
<keyword evidence="10 15" id="KW-0067">ATP-binding</keyword>
<dbReference type="Gene3D" id="3.40.50.300">
    <property type="entry name" value="P-loop containing nucleotide triphosphate hydrolases"/>
    <property type="match status" value="1"/>
</dbReference>
<dbReference type="InterPro" id="IPR003960">
    <property type="entry name" value="ATPase_AAA_CS"/>
</dbReference>
<keyword evidence="9 15" id="KW-0862">Zinc</keyword>
<dbReference type="SUPFAM" id="SSF140990">
    <property type="entry name" value="FtsH protease domain-like"/>
    <property type="match status" value="1"/>
</dbReference>
<comment type="subunit">
    <text evidence="15">Homohexamer.</text>
</comment>
<evidence type="ECO:0000256" key="13">
    <source>
        <dbReference type="ARBA" id="ARBA00023136"/>
    </source>
</evidence>
<evidence type="ECO:0000256" key="1">
    <source>
        <dbReference type="ARBA" id="ARBA00004370"/>
    </source>
</evidence>
<feature type="coiled-coil region" evidence="17">
    <location>
        <begin position="546"/>
        <end position="573"/>
    </location>
</feature>
<comment type="cofactor">
    <cofactor evidence="15">
        <name>Zn(2+)</name>
        <dbReference type="ChEBI" id="CHEBI:29105"/>
    </cofactor>
    <text evidence="15">Binds 1 zinc ion per subunit.</text>
</comment>
<dbReference type="AlphaFoldDB" id="A0A3E3DVY1"/>
<dbReference type="Gene3D" id="1.10.8.60">
    <property type="match status" value="1"/>
</dbReference>
<dbReference type="GO" id="GO:0004222">
    <property type="term" value="F:metalloendopeptidase activity"/>
    <property type="evidence" value="ECO:0007669"/>
    <property type="project" value="InterPro"/>
</dbReference>
<dbReference type="GO" id="GO:0006508">
    <property type="term" value="P:proteolysis"/>
    <property type="evidence" value="ECO:0007669"/>
    <property type="project" value="UniProtKB-KW"/>
</dbReference>
<evidence type="ECO:0000256" key="10">
    <source>
        <dbReference type="ARBA" id="ARBA00022840"/>
    </source>
</evidence>
<dbReference type="EMBL" id="QUSM01000007">
    <property type="protein sequence ID" value="RGD73256.1"/>
    <property type="molecule type" value="Genomic_DNA"/>
</dbReference>
<dbReference type="GO" id="GO:0005524">
    <property type="term" value="F:ATP binding"/>
    <property type="evidence" value="ECO:0007669"/>
    <property type="project" value="UniProtKB-UniRule"/>
</dbReference>
<keyword evidence="6 15" id="KW-0479">Metal-binding</keyword>
<keyword evidence="5 15" id="KW-0812">Transmembrane</keyword>
<reference evidence="20 21" key="1">
    <citation type="submission" date="2018-08" db="EMBL/GenBank/DDBJ databases">
        <title>A genome reference for cultivated species of the human gut microbiota.</title>
        <authorList>
            <person name="Zou Y."/>
            <person name="Xue W."/>
            <person name="Luo G."/>
        </authorList>
    </citation>
    <scope>NUCLEOTIDE SEQUENCE [LARGE SCALE GENOMIC DNA]</scope>
    <source>
        <strain evidence="20 21">AM25-6</strain>
    </source>
</reference>
<feature type="binding site" evidence="15">
    <location>
        <position position="409"/>
    </location>
    <ligand>
        <name>Zn(2+)</name>
        <dbReference type="ChEBI" id="CHEBI:29105"/>
        <note>catalytic</note>
    </ligand>
</feature>
<dbReference type="Pfam" id="PF00004">
    <property type="entry name" value="AAA"/>
    <property type="match status" value="1"/>
</dbReference>
<dbReference type="PROSITE" id="PS00674">
    <property type="entry name" value="AAA"/>
    <property type="match status" value="1"/>
</dbReference>
<sequence length="604" mass="65478">MLTGSLNPLSSSAKTEKASYSKLVQNIESDNVKSIIINRNKSTAKSTLKSGDTMLVSNVSVTELDKLITSYITEKPGELDVTYDVSNPSGWTSALMALISIGLLGFLVFVFFSQQGGGGNKVMTFGKSKAKLYTKSDKQYTFADVAGADEEKEELAEVVDFLKSPRRYIDLGARIPKGVLLVGPPGTGKTLLAKATAGEAKVPFFSISGSDFVEMFVGVGASRVRDLFETAKKNSPCIVFIDEIDAVGRHRGAGLGGGNDEREQTLNQLLVEMDGFSNQEGIIIIAATNRADILDPAILRPGRFDRQVMVAPPDVKGREDILKVHSKGKPLADDIDLSIIAKSTAGFTGADLENVMNEASLLAARKREKKVSMKDIEEAIKRVIAGPEKKSKVITDEDKKITAAHEAGHAVVMKSLPQCDEVREISIIPRGMAAGYTISLPDNDNSHMPKGKLLDLICGLLGGRAAEEVLLDDICTGASNDIERASKIARSMVTEWGMSELLGPLGLGSGQDDVFIGRDFLRSKNYGEEVASAIDKEVRDIINECHEKAINILKEHKDKLELVTNELIKKETLTGEEFASLYETGKYPGEAEEAKDKEENKDEQ</sequence>
<accession>A0A3E3DVY1</accession>
<keyword evidence="12 15" id="KW-0482">Metalloprotease</keyword>
<protein>
    <recommendedName>
        <fullName evidence="15">ATP-dependent zinc metalloprotease FtsH</fullName>
        <ecNumber evidence="15">3.4.24.-</ecNumber>
    </recommendedName>
</protein>
<comment type="caution">
    <text evidence="15">Lacks conserved residue(s) required for the propagation of feature annotation.</text>
</comment>
<evidence type="ECO:0000313" key="21">
    <source>
        <dbReference type="Proteomes" id="UP000261212"/>
    </source>
</evidence>
<feature type="binding site" evidence="15">
    <location>
        <begin position="183"/>
        <end position="190"/>
    </location>
    <ligand>
        <name>ATP</name>
        <dbReference type="ChEBI" id="CHEBI:30616"/>
    </ligand>
</feature>
<dbReference type="GO" id="GO:0008270">
    <property type="term" value="F:zinc ion binding"/>
    <property type="evidence" value="ECO:0007669"/>
    <property type="project" value="UniProtKB-UniRule"/>
</dbReference>
<keyword evidence="13 15" id="KW-0472">Membrane</keyword>
<dbReference type="PANTHER" id="PTHR23076">
    <property type="entry name" value="METALLOPROTEASE M41 FTSH"/>
    <property type="match status" value="1"/>
</dbReference>
<dbReference type="InterPro" id="IPR000642">
    <property type="entry name" value="Peptidase_M41"/>
</dbReference>
<evidence type="ECO:0000256" key="12">
    <source>
        <dbReference type="ARBA" id="ARBA00023049"/>
    </source>
</evidence>
<feature type="domain" description="AAA+ ATPase" evidence="19">
    <location>
        <begin position="175"/>
        <end position="314"/>
    </location>
</feature>
<dbReference type="GO" id="GO:0030163">
    <property type="term" value="P:protein catabolic process"/>
    <property type="evidence" value="ECO:0007669"/>
    <property type="project" value="UniProtKB-UniRule"/>
</dbReference>
<organism evidence="20 21">
    <name type="scientific">Anaerofustis stercorihominis</name>
    <dbReference type="NCBI Taxonomy" id="214853"/>
    <lineage>
        <taxon>Bacteria</taxon>
        <taxon>Bacillati</taxon>
        <taxon>Bacillota</taxon>
        <taxon>Clostridia</taxon>
        <taxon>Eubacteriales</taxon>
        <taxon>Eubacteriaceae</taxon>
        <taxon>Anaerofustis</taxon>
    </lineage>
</organism>
<evidence type="ECO:0000256" key="8">
    <source>
        <dbReference type="ARBA" id="ARBA00022801"/>
    </source>
</evidence>
<keyword evidence="17" id="KW-0175">Coiled coil</keyword>
<proteinExistence type="inferred from homology"/>
<comment type="function">
    <text evidence="15">Acts as a processive, ATP-dependent zinc metallopeptidase for both cytoplasmic and membrane proteins. Plays a role in the quality control of integral membrane proteins.</text>
</comment>
<comment type="similarity">
    <text evidence="14 15">In the central section; belongs to the AAA ATPase family.</text>
</comment>
<gene>
    <name evidence="15" type="primary">ftsH</name>
    <name evidence="20" type="ORF">DW687_10745</name>
</gene>
<evidence type="ECO:0000256" key="16">
    <source>
        <dbReference type="RuleBase" id="RU003651"/>
    </source>
</evidence>
<dbReference type="FunFam" id="1.20.58.760:FF:000001">
    <property type="entry name" value="ATP-dependent zinc metalloprotease FtsH"/>
    <property type="match status" value="1"/>
</dbReference>
<dbReference type="InterPro" id="IPR005936">
    <property type="entry name" value="FtsH"/>
</dbReference>
<name>A0A3E3DVY1_9FIRM</name>
<dbReference type="NCBIfam" id="TIGR01241">
    <property type="entry name" value="FtsH_fam"/>
    <property type="match status" value="1"/>
</dbReference>
<evidence type="ECO:0000256" key="2">
    <source>
        <dbReference type="ARBA" id="ARBA00010044"/>
    </source>
</evidence>
<comment type="caution">
    <text evidence="20">The sequence shown here is derived from an EMBL/GenBank/DDBJ whole genome shotgun (WGS) entry which is preliminary data.</text>
</comment>
<evidence type="ECO:0000256" key="17">
    <source>
        <dbReference type="SAM" id="Coils"/>
    </source>
</evidence>
<keyword evidence="4 15" id="KW-0645">Protease</keyword>
<dbReference type="InterPro" id="IPR003959">
    <property type="entry name" value="ATPase_AAA_core"/>
</dbReference>
<evidence type="ECO:0000256" key="7">
    <source>
        <dbReference type="ARBA" id="ARBA00022741"/>
    </source>
</evidence>
<dbReference type="CDD" id="cd19501">
    <property type="entry name" value="RecA-like_FtsH"/>
    <property type="match status" value="1"/>
</dbReference>